<evidence type="ECO:0000259" key="6">
    <source>
        <dbReference type="Pfam" id="PF00496"/>
    </source>
</evidence>
<protein>
    <submittedName>
        <fullName evidence="7">Peptide ABC transporter substrate-binding protein</fullName>
    </submittedName>
</protein>
<evidence type="ECO:0000313" key="8">
    <source>
        <dbReference type="Proteomes" id="UP000241912"/>
    </source>
</evidence>
<dbReference type="CDD" id="cd08505">
    <property type="entry name" value="PBP2_NikA_DppA_OppA_like_18"/>
    <property type="match status" value="1"/>
</dbReference>
<evidence type="ECO:0000256" key="1">
    <source>
        <dbReference type="ARBA" id="ARBA00004196"/>
    </source>
</evidence>
<evidence type="ECO:0000256" key="3">
    <source>
        <dbReference type="ARBA" id="ARBA00022448"/>
    </source>
</evidence>
<keyword evidence="4" id="KW-0732">Signal</keyword>
<dbReference type="Gene3D" id="3.40.190.10">
    <property type="entry name" value="Periplasmic binding protein-like II"/>
    <property type="match status" value="1"/>
</dbReference>
<dbReference type="GO" id="GO:0030313">
    <property type="term" value="C:cell envelope"/>
    <property type="evidence" value="ECO:0007669"/>
    <property type="project" value="UniProtKB-SubCell"/>
</dbReference>
<dbReference type="InterPro" id="IPR039424">
    <property type="entry name" value="SBP_5"/>
</dbReference>
<dbReference type="InterPro" id="IPR000914">
    <property type="entry name" value="SBP_5_dom"/>
</dbReference>
<reference evidence="7 8" key="1">
    <citation type="submission" date="2018-03" db="EMBL/GenBank/DDBJ databases">
        <title>Draft genome of Nitrosomonas supralitoralis APG5.</title>
        <authorList>
            <person name="Urakawa H."/>
            <person name="Lopez J.V."/>
        </authorList>
    </citation>
    <scope>NUCLEOTIDE SEQUENCE [LARGE SCALE GENOMIC DNA]</scope>
    <source>
        <strain evidence="7 8">APG5</strain>
    </source>
</reference>
<sequence>MKNLVITSWLLIITIALLAGCSGHGWNNPYDGSDVGENILYSVFTERPKHLDPVQSYSSNEIQFTAQIYEPPLQYHYLKRPFVLIPATAKEMPVVKYIDAEGNQLPDDAYPDKIDYSVYEISIKPGIYYQPHPSFAMDEQGNWLYHALDERTLASIFKLSDFIYTETRELEAEDYVYQIKRLAHPKLHSPIYELMTDYIVGLKDYAVALKRAEQNQSAGETYLDLRKYPLEGVQVIDKYTYRIKIKGKYPQFFYWLAMPFFAPIPWEAERFYSQTGLIQKNITLDWYPVGTGPYMLTENDPNLRMVLEKNPNFHDEYYPTEGMPEDEENGLLKDAGIKLPFIDKVIFTREKENIPRWNKFLQGYYDATGIGSDSFDQAVQLVGQGEATVTEEMAEQGIRLETTVAVSTYYMGFNMLDPVVGGKNERERESARKLRQAISIAVDYEEFISIFANGRGLPAQSPISPGIVGYRDGREGINPIVYDWINNQQQRKSIQAAKDLLADAGYPNGIDRKTGAPLVLYFDVTARSSEDRSKLDWMRKQFQKLNIQLVVRSTDYNRFQDKIRKGNAQIFEWGWNADYPDPENFLFLLYGPQRKVGNSGENAVNYDNAEYNQLFERMKNMENGSERQLIIDRMVEILRYDAPWLWGYHPKDYGLYHSWYQNVKPNRISNNNIKYFKIDANLRETKRRDWNEPAFWPIAMIPIILVIILVPAVVVFRRRESCTAIHKA</sequence>
<evidence type="ECO:0000256" key="5">
    <source>
        <dbReference type="SAM" id="Phobius"/>
    </source>
</evidence>
<dbReference type="Gene3D" id="3.10.105.10">
    <property type="entry name" value="Dipeptide-binding Protein, Domain 3"/>
    <property type="match status" value="1"/>
</dbReference>
<dbReference type="PROSITE" id="PS51257">
    <property type="entry name" value="PROKAR_LIPOPROTEIN"/>
    <property type="match status" value="1"/>
</dbReference>
<comment type="similarity">
    <text evidence="2">Belongs to the bacterial solute-binding protein 5 family.</text>
</comment>
<dbReference type="PANTHER" id="PTHR30290">
    <property type="entry name" value="PERIPLASMIC BINDING COMPONENT OF ABC TRANSPORTER"/>
    <property type="match status" value="1"/>
</dbReference>
<comment type="caution">
    <text evidence="7">The sequence shown here is derived from an EMBL/GenBank/DDBJ whole genome shotgun (WGS) entry which is preliminary data.</text>
</comment>
<name>A0A2P7NX82_9PROT</name>
<keyword evidence="8" id="KW-1185">Reference proteome</keyword>
<proteinExistence type="inferred from homology"/>
<dbReference type="Gene3D" id="3.90.76.10">
    <property type="entry name" value="Dipeptide-binding Protein, Domain 1"/>
    <property type="match status" value="1"/>
</dbReference>
<dbReference type="Proteomes" id="UP000241912">
    <property type="component" value="Unassembled WGS sequence"/>
</dbReference>
<accession>A0A2P7NX82</accession>
<evidence type="ECO:0000256" key="2">
    <source>
        <dbReference type="ARBA" id="ARBA00005695"/>
    </source>
</evidence>
<keyword evidence="5" id="KW-0812">Transmembrane</keyword>
<evidence type="ECO:0000256" key="4">
    <source>
        <dbReference type="ARBA" id="ARBA00022729"/>
    </source>
</evidence>
<keyword evidence="5" id="KW-0472">Membrane</keyword>
<evidence type="ECO:0000313" key="7">
    <source>
        <dbReference type="EMBL" id="PSJ18084.1"/>
    </source>
</evidence>
<dbReference type="RefSeq" id="WP_106706237.1">
    <property type="nucleotide sequence ID" value="NZ_PXXU01000010.1"/>
</dbReference>
<dbReference type="OrthoDB" id="9801912at2"/>
<gene>
    <name evidence="7" type="ORF">C7H79_05155</name>
</gene>
<dbReference type="PANTHER" id="PTHR30290:SF10">
    <property type="entry name" value="PERIPLASMIC OLIGOPEPTIDE-BINDING PROTEIN-RELATED"/>
    <property type="match status" value="1"/>
</dbReference>
<keyword evidence="5" id="KW-1133">Transmembrane helix</keyword>
<dbReference type="AlphaFoldDB" id="A0A2P7NX82"/>
<feature type="domain" description="Solute-binding protein family 5" evidence="6">
    <location>
        <begin position="168"/>
        <end position="594"/>
    </location>
</feature>
<dbReference type="EMBL" id="PXXU01000010">
    <property type="protein sequence ID" value="PSJ18084.1"/>
    <property type="molecule type" value="Genomic_DNA"/>
</dbReference>
<dbReference type="GO" id="GO:1904680">
    <property type="term" value="F:peptide transmembrane transporter activity"/>
    <property type="evidence" value="ECO:0007669"/>
    <property type="project" value="TreeGrafter"/>
</dbReference>
<dbReference type="GO" id="GO:0015833">
    <property type="term" value="P:peptide transport"/>
    <property type="evidence" value="ECO:0007669"/>
    <property type="project" value="TreeGrafter"/>
</dbReference>
<keyword evidence="3" id="KW-0813">Transport</keyword>
<dbReference type="SUPFAM" id="SSF53850">
    <property type="entry name" value="Periplasmic binding protein-like II"/>
    <property type="match status" value="1"/>
</dbReference>
<feature type="transmembrane region" description="Helical" evidence="5">
    <location>
        <begin position="694"/>
        <end position="716"/>
    </location>
</feature>
<dbReference type="Pfam" id="PF00496">
    <property type="entry name" value="SBP_bac_5"/>
    <property type="match status" value="1"/>
</dbReference>
<comment type="subcellular location">
    <subcellularLocation>
        <location evidence="1">Cell envelope</location>
    </subcellularLocation>
</comment>
<organism evidence="7 8">
    <name type="scientific">Nitrosomonas supralitoralis</name>
    <dbReference type="NCBI Taxonomy" id="2116706"/>
    <lineage>
        <taxon>Bacteria</taxon>
        <taxon>Pseudomonadati</taxon>
        <taxon>Pseudomonadota</taxon>
        <taxon>Betaproteobacteria</taxon>
        <taxon>Nitrosomonadales</taxon>
        <taxon>Nitrosomonadaceae</taxon>
        <taxon>Nitrosomonas</taxon>
    </lineage>
</organism>